<evidence type="ECO:0000256" key="5">
    <source>
        <dbReference type="ARBA" id="ARBA00023203"/>
    </source>
</evidence>
<gene>
    <name evidence="8" type="ORF">CYMTET_56305</name>
</gene>
<evidence type="ECO:0000313" key="8">
    <source>
        <dbReference type="EMBL" id="KAK3233397.1"/>
    </source>
</evidence>
<dbReference type="PANTHER" id="PTHR13140:SF706">
    <property type="entry name" value="DILUTE CLASS UNCONVENTIONAL MYOSIN, ISOFORM C"/>
    <property type="match status" value="1"/>
</dbReference>
<dbReference type="AlphaFoldDB" id="A0AAE0BCN0"/>
<accession>A0AAE0BCN0</accession>
<dbReference type="InterPro" id="IPR036961">
    <property type="entry name" value="Kinesin_motor_dom_sf"/>
</dbReference>
<feature type="non-terminal residue" evidence="8">
    <location>
        <position position="1"/>
    </location>
</feature>
<dbReference type="GO" id="GO:0016020">
    <property type="term" value="C:membrane"/>
    <property type="evidence" value="ECO:0007669"/>
    <property type="project" value="TreeGrafter"/>
</dbReference>
<dbReference type="Gene3D" id="3.40.850.10">
    <property type="entry name" value="Kinesin motor domain"/>
    <property type="match status" value="1"/>
</dbReference>
<evidence type="ECO:0000256" key="4">
    <source>
        <dbReference type="ARBA" id="ARBA00023175"/>
    </source>
</evidence>
<feature type="domain" description="Myosin motor" evidence="7">
    <location>
        <begin position="1"/>
        <end position="261"/>
    </location>
</feature>
<keyword evidence="4" id="KW-0505">Motor protein</keyword>
<evidence type="ECO:0000256" key="1">
    <source>
        <dbReference type="ARBA" id="ARBA00022741"/>
    </source>
</evidence>
<dbReference type="EMBL" id="LGRX02035723">
    <property type="protein sequence ID" value="KAK3233397.1"/>
    <property type="molecule type" value="Genomic_DNA"/>
</dbReference>
<dbReference type="GO" id="GO:0005524">
    <property type="term" value="F:ATP binding"/>
    <property type="evidence" value="ECO:0007669"/>
    <property type="project" value="UniProtKB-KW"/>
</dbReference>
<dbReference type="PROSITE" id="PS51456">
    <property type="entry name" value="MYOSIN_MOTOR"/>
    <property type="match status" value="1"/>
</dbReference>
<evidence type="ECO:0000313" key="9">
    <source>
        <dbReference type="Proteomes" id="UP001190700"/>
    </source>
</evidence>
<evidence type="ECO:0000259" key="7">
    <source>
        <dbReference type="PROSITE" id="PS51456"/>
    </source>
</evidence>
<keyword evidence="5 6" id="KW-0009">Actin-binding</keyword>
<dbReference type="PANTHER" id="PTHR13140">
    <property type="entry name" value="MYOSIN"/>
    <property type="match status" value="1"/>
</dbReference>
<sequence length="421" mass="44705">VEGVLWQPPGCRIHALRPPSRRSALGGAFGTPAGLPQTWRLGASWGADQGTARGSAATEAWGLGSGGLEWQVSGCVAKESFVSTLDSLLTEQAKQEAKAKAESQGGAPALRRARSGKQVKQALGIKFQGEVATLVAKIKAADAHFVRCIKPNLQSLPDNFQDDAVLSQLAACGLLAVVKVRQSGYAENVLHADFVARFRPCLQGCGDWWTVTDCADLVARLSSAAPNESSSALLNPDQCAQGTSKLFMKSARGGGVETRSPWAGCAALRPVQRHCGAWRSSQVAVAVAVGFGRHTSQRKYYVRCKAALAQLLEATAQRSKAGIVAQLEATCEVLPFGGVRAKQVLEARAVVKQIELEEAALERLEEVMPTRTPGTLHAASFTLGTLTKALAEVTKLGVSSPLVRHLSPAPVLLQRRVWMGF</sequence>
<feature type="region of interest" description="Actin-binding" evidence="6">
    <location>
        <begin position="131"/>
        <end position="153"/>
    </location>
</feature>
<dbReference type="InterPro" id="IPR027417">
    <property type="entry name" value="P-loop_NTPase"/>
</dbReference>
<protein>
    <recommendedName>
        <fullName evidence="7">Myosin motor domain-containing protein</fullName>
    </recommendedName>
</protein>
<organism evidence="8 9">
    <name type="scientific">Cymbomonas tetramitiformis</name>
    <dbReference type="NCBI Taxonomy" id="36881"/>
    <lineage>
        <taxon>Eukaryota</taxon>
        <taxon>Viridiplantae</taxon>
        <taxon>Chlorophyta</taxon>
        <taxon>Pyramimonadophyceae</taxon>
        <taxon>Pyramimonadales</taxon>
        <taxon>Pyramimonadaceae</taxon>
        <taxon>Cymbomonas</taxon>
    </lineage>
</organism>
<proteinExistence type="inferred from homology"/>
<dbReference type="GO" id="GO:0000146">
    <property type="term" value="F:microfilament motor activity"/>
    <property type="evidence" value="ECO:0007669"/>
    <property type="project" value="TreeGrafter"/>
</dbReference>
<evidence type="ECO:0000256" key="3">
    <source>
        <dbReference type="ARBA" id="ARBA00023123"/>
    </source>
</evidence>
<dbReference type="Proteomes" id="UP001190700">
    <property type="component" value="Unassembled WGS sequence"/>
</dbReference>
<comment type="caution">
    <text evidence="6">Lacks conserved residue(s) required for the propagation of feature annotation.</text>
</comment>
<name>A0AAE0BCN0_9CHLO</name>
<dbReference type="Pfam" id="PF00063">
    <property type="entry name" value="Myosin_head"/>
    <property type="match status" value="1"/>
</dbReference>
<keyword evidence="9" id="KW-1185">Reference proteome</keyword>
<dbReference type="Gene3D" id="1.20.58.530">
    <property type="match status" value="1"/>
</dbReference>
<dbReference type="GO" id="GO:0005737">
    <property type="term" value="C:cytoplasm"/>
    <property type="evidence" value="ECO:0007669"/>
    <property type="project" value="TreeGrafter"/>
</dbReference>
<keyword evidence="2" id="KW-0067">ATP-binding</keyword>
<dbReference type="InterPro" id="IPR001609">
    <property type="entry name" value="Myosin_head_motor_dom-like"/>
</dbReference>
<dbReference type="SUPFAM" id="SSF52540">
    <property type="entry name" value="P-loop containing nucleoside triphosphate hydrolases"/>
    <property type="match status" value="1"/>
</dbReference>
<keyword evidence="1" id="KW-0547">Nucleotide-binding</keyword>
<dbReference type="GO" id="GO:0051015">
    <property type="term" value="F:actin filament binding"/>
    <property type="evidence" value="ECO:0007669"/>
    <property type="project" value="TreeGrafter"/>
</dbReference>
<dbReference type="GO" id="GO:0007015">
    <property type="term" value="P:actin filament organization"/>
    <property type="evidence" value="ECO:0007669"/>
    <property type="project" value="TreeGrafter"/>
</dbReference>
<keyword evidence="3 6" id="KW-0518">Myosin</keyword>
<evidence type="ECO:0000256" key="2">
    <source>
        <dbReference type="ARBA" id="ARBA00022840"/>
    </source>
</evidence>
<comment type="caution">
    <text evidence="8">The sequence shown here is derived from an EMBL/GenBank/DDBJ whole genome shotgun (WGS) entry which is preliminary data.</text>
</comment>
<comment type="similarity">
    <text evidence="6">Belongs to the TRAFAC class myosin-kinesin ATPase superfamily. Myosin family.</text>
</comment>
<dbReference type="GO" id="GO:0016459">
    <property type="term" value="C:myosin complex"/>
    <property type="evidence" value="ECO:0007669"/>
    <property type="project" value="UniProtKB-KW"/>
</dbReference>
<evidence type="ECO:0000256" key="6">
    <source>
        <dbReference type="PROSITE-ProRule" id="PRU00782"/>
    </source>
</evidence>
<reference evidence="8 9" key="1">
    <citation type="journal article" date="2015" name="Genome Biol. Evol.">
        <title>Comparative Genomics of a Bacterivorous Green Alga Reveals Evolutionary Causalities and Consequences of Phago-Mixotrophic Mode of Nutrition.</title>
        <authorList>
            <person name="Burns J.A."/>
            <person name="Paasch A."/>
            <person name="Narechania A."/>
            <person name="Kim E."/>
        </authorList>
    </citation>
    <scope>NUCLEOTIDE SEQUENCE [LARGE SCALE GENOMIC DNA]</scope>
    <source>
        <strain evidence="8 9">PLY_AMNH</strain>
    </source>
</reference>